<accession>A0A0G0VED8</accession>
<name>A0A0G0VED8_9BACT</name>
<dbReference type="GO" id="GO:0016787">
    <property type="term" value="F:hydrolase activity"/>
    <property type="evidence" value="ECO:0007669"/>
    <property type="project" value="UniProtKB-KW"/>
</dbReference>
<dbReference type="AlphaFoldDB" id="A0A0G0VED8"/>
<dbReference type="InterPro" id="IPR005754">
    <property type="entry name" value="Sortase"/>
</dbReference>
<dbReference type="InterPro" id="IPR023365">
    <property type="entry name" value="Sortase_dom-sf"/>
</dbReference>
<keyword evidence="1" id="KW-0378">Hydrolase</keyword>
<dbReference type="Proteomes" id="UP000034664">
    <property type="component" value="Unassembled WGS sequence"/>
</dbReference>
<evidence type="ECO:0000313" key="2">
    <source>
        <dbReference type="EMBL" id="KKR70430.1"/>
    </source>
</evidence>
<comment type="caution">
    <text evidence="2">The sequence shown here is derived from an EMBL/GenBank/DDBJ whole genome shotgun (WGS) entry which is preliminary data.</text>
</comment>
<sequence>MSNRISSLLVLIGVASLLYGSYLAYVRYTPGKLAFASYPSEFIVEYPVKQATPTQLRIPGIEVNLPVVPSTITSNRWETSNTGISYLALSPIPGEKGNSILYGHNWASILGKLSKINPGEIIQISFSDNTTKTFIVEYTHTVNPDEVEVIEQTEDIRITLYTCIGFLDSKRFVVVAKLQS</sequence>
<reference evidence="2 3" key="1">
    <citation type="journal article" date="2015" name="Nature">
        <title>rRNA introns, odd ribosomes, and small enigmatic genomes across a large radiation of phyla.</title>
        <authorList>
            <person name="Brown C.T."/>
            <person name="Hug L.A."/>
            <person name="Thomas B.C."/>
            <person name="Sharon I."/>
            <person name="Castelle C.J."/>
            <person name="Singh A."/>
            <person name="Wilkins M.J."/>
            <person name="Williams K.H."/>
            <person name="Banfield J.F."/>
        </authorList>
    </citation>
    <scope>NUCLEOTIDE SEQUENCE [LARGE SCALE GENOMIC DNA]</scope>
</reference>
<proteinExistence type="predicted"/>
<dbReference type="Pfam" id="PF04203">
    <property type="entry name" value="Sortase"/>
    <property type="match status" value="1"/>
</dbReference>
<evidence type="ECO:0000313" key="3">
    <source>
        <dbReference type="Proteomes" id="UP000034664"/>
    </source>
</evidence>
<evidence type="ECO:0000256" key="1">
    <source>
        <dbReference type="ARBA" id="ARBA00022801"/>
    </source>
</evidence>
<protein>
    <submittedName>
        <fullName evidence="2">Sortase family protein</fullName>
    </submittedName>
</protein>
<dbReference type="SUPFAM" id="SSF63817">
    <property type="entry name" value="Sortase"/>
    <property type="match status" value="1"/>
</dbReference>
<organism evidence="2 3">
    <name type="scientific">Candidatus Roizmanbacteria bacterium GW2011_GWB1_40_7</name>
    <dbReference type="NCBI Taxonomy" id="1618482"/>
    <lineage>
        <taxon>Bacteria</taxon>
        <taxon>Candidatus Roizmaniibacteriota</taxon>
    </lineage>
</organism>
<gene>
    <name evidence="2" type="ORF">UU14_C0049G0009</name>
</gene>
<dbReference type="Gene3D" id="2.40.260.10">
    <property type="entry name" value="Sortase"/>
    <property type="match status" value="1"/>
</dbReference>
<dbReference type="NCBIfam" id="TIGR01076">
    <property type="entry name" value="sortase_fam"/>
    <property type="match status" value="1"/>
</dbReference>
<dbReference type="EMBL" id="LBZM01000049">
    <property type="protein sequence ID" value="KKR70430.1"/>
    <property type="molecule type" value="Genomic_DNA"/>
</dbReference>